<proteinExistence type="predicted"/>
<organism evidence="2 3">
    <name type="scientific">Candidatus Spechtbacteria bacterium RIFCSPHIGHO2_01_FULL_43_30</name>
    <dbReference type="NCBI Taxonomy" id="1802158"/>
    <lineage>
        <taxon>Bacteria</taxon>
        <taxon>Candidatus Spechtiibacteriota</taxon>
    </lineage>
</organism>
<sequence length="187" mass="19015">MKENLKNLQVAFSEVFSNTSCIALASTLAIAAFLFAVWLPNFGLIGEVFSTSSAPLTAKLKIAIALLGGIGTNFSFLSAGYTIAIATLFGINLAMIVYFLKRTRAGLGRQNLAAGVGGIASGALGIGCAACGSFILSTALSSLGAASALAILPLHGGEFGILSVVLLAFSIILISRKIAAPLTCTVK</sequence>
<comment type="caution">
    <text evidence="2">The sequence shown here is derived from an EMBL/GenBank/DDBJ whole genome shotgun (WGS) entry which is preliminary data.</text>
</comment>
<protein>
    <submittedName>
        <fullName evidence="2">Uncharacterized protein</fullName>
    </submittedName>
</protein>
<feature type="transmembrane region" description="Helical" evidence="1">
    <location>
        <begin position="112"/>
        <end position="136"/>
    </location>
</feature>
<dbReference type="STRING" id="1802158.A2827_00090"/>
<dbReference type="Proteomes" id="UP000177932">
    <property type="component" value="Unassembled WGS sequence"/>
</dbReference>
<keyword evidence="1" id="KW-0472">Membrane</keyword>
<accession>A0A1G2H6J0</accession>
<feature type="transmembrane region" description="Helical" evidence="1">
    <location>
        <begin position="79"/>
        <end position="100"/>
    </location>
</feature>
<evidence type="ECO:0000313" key="3">
    <source>
        <dbReference type="Proteomes" id="UP000177932"/>
    </source>
</evidence>
<name>A0A1G2H6J0_9BACT</name>
<keyword evidence="1" id="KW-0812">Transmembrane</keyword>
<evidence type="ECO:0000313" key="2">
    <source>
        <dbReference type="EMBL" id="OGZ57940.1"/>
    </source>
</evidence>
<gene>
    <name evidence="2" type="ORF">A2827_00090</name>
</gene>
<evidence type="ECO:0000256" key="1">
    <source>
        <dbReference type="SAM" id="Phobius"/>
    </source>
</evidence>
<reference evidence="2 3" key="1">
    <citation type="journal article" date="2016" name="Nat. Commun.">
        <title>Thousands of microbial genomes shed light on interconnected biogeochemical processes in an aquifer system.</title>
        <authorList>
            <person name="Anantharaman K."/>
            <person name="Brown C.T."/>
            <person name="Hug L.A."/>
            <person name="Sharon I."/>
            <person name="Castelle C.J."/>
            <person name="Probst A.J."/>
            <person name="Thomas B.C."/>
            <person name="Singh A."/>
            <person name="Wilkins M.J."/>
            <person name="Karaoz U."/>
            <person name="Brodie E.L."/>
            <person name="Williams K.H."/>
            <person name="Hubbard S.S."/>
            <person name="Banfield J.F."/>
        </authorList>
    </citation>
    <scope>NUCLEOTIDE SEQUENCE [LARGE SCALE GENOMIC DNA]</scope>
</reference>
<dbReference type="EMBL" id="MHOD01000018">
    <property type="protein sequence ID" value="OGZ57940.1"/>
    <property type="molecule type" value="Genomic_DNA"/>
</dbReference>
<keyword evidence="1" id="KW-1133">Transmembrane helix</keyword>
<feature type="transmembrane region" description="Helical" evidence="1">
    <location>
        <begin position="21"/>
        <end position="39"/>
    </location>
</feature>
<dbReference type="AlphaFoldDB" id="A0A1G2H6J0"/>
<feature type="transmembrane region" description="Helical" evidence="1">
    <location>
        <begin position="148"/>
        <end position="174"/>
    </location>
</feature>